<dbReference type="PANTHER" id="PTHR20873">
    <property type="entry name" value="L-SERYL-TRNA(SEC) KINASE"/>
    <property type="match status" value="1"/>
</dbReference>
<proteinExistence type="predicted"/>
<organism evidence="3 4">
    <name type="scientific">Orchesella dallaii</name>
    <dbReference type="NCBI Taxonomy" id="48710"/>
    <lineage>
        <taxon>Eukaryota</taxon>
        <taxon>Metazoa</taxon>
        <taxon>Ecdysozoa</taxon>
        <taxon>Arthropoda</taxon>
        <taxon>Hexapoda</taxon>
        <taxon>Collembola</taxon>
        <taxon>Entomobryomorpha</taxon>
        <taxon>Entomobryoidea</taxon>
        <taxon>Orchesellidae</taxon>
        <taxon>Orchesellinae</taxon>
        <taxon>Orchesella</taxon>
    </lineage>
</organism>
<name>A0ABP1R303_9HEXA</name>
<dbReference type="InterPro" id="IPR013641">
    <property type="entry name" value="KTI12/PSTK"/>
</dbReference>
<gene>
    <name evidence="3" type="ORF">ODALV1_LOCUS18092</name>
</gene>
<accession>A0ABP1R303</accession>
<dbReference type="SUPFAM" id="SSF52540">
    <property type="entry name" value="P-loop containing nucleoside triphosphate hydrolases"/>
    <property type="match status" value="1"/>
</dbReference>
<protein>
    <recommendedName>
        <fullName evidence="5">L-seryl-tRNA(Sec) kinase</fullName>
    </recommendedName>
</protein>
<keyword evidence="4" id="KW-1185">Reference proteome</keyword>
<comment type="caution">
    <text evidence="3">The sequence shown here is derived from an EMBL/GenBank/DDBJ whole genome shotgun (WGS) entry which is preliminary data.</text>
</comment>
<evidence type="ECO:0000256" key="1">
    <source>
        <dbReference type="ARBA" id="ARBA00022741"/>
    </source>
</evidence>
<evidence type="ECO:0000313" key="4">
    <source>
        <dbReference type="Proteomes" id="UP001642540"/>
    </source>
</evidence>
<evidence type="ECO:0008006" key="5">
    <source>
        <dbReference type="Google" id="ProtNLM"/>
    </source>
</evidence>
<dbReference type="Proteomes" id="UP001642540">
    <property type="component" value="Unassembled WGS sequence"/>
</dbReference>
<dbReference type="InterPro" id="IPR052648">
    <property type="entry name" value="Ser-tRNA(Sec)_kinase"/>
</dbReference>
<reference evidence="3 4" key="1">
    <citation type="submission" date="2024-08" db="EMBL/GenBank/DDBJ databases">
        <authorList>
            <person name="Cucini C."/>
            <person name="Frati F."/>
        </authorList>
    </citation>
    <scope>NUCLEOTIDE SEQUENCE [LARGE SCALE GENOMIC DNA]</scope>
</reference>
<dbReference type="PANTHER" id="PTHR20873:SF0">
    <property type="entry name" value="L-SERYL-TRNA(SEC) KINASE"/>
    <property type="match status" value="1"/>
</dbReference>
<dbReference type="Gene3D" id="3.40.50.300">
    <property type="entry name" value="P-loop containing nucleotide triphosphate hydrolases"/>
    <property type="match status" value="1"/>
</dbReference>
<evidence type="ECO:0000256" key="2">
    <source>
        <dbReference type="ARBA" id="ARBA00022840"/>
    </source>
</evidence>
<dbReference type="EMBL" id="CAXLJM020000057">
    <property type="protein sequence ID" value="CAL8118344.1"/>
    <property type="molecule type" value="Genomic_DNA"/>
</dbReference>
<evidence type="ECO:0000313" key="3">
    <source>
        <dbReference type="EMBL" id="CAL8118344.1"/>
    </source>
</evidence>
<dbReference type="InterPro" id="IPR027417">
    <property type="entry name" value="P-loop_NTPase"/>
</dbReference>
<dbReference type="CDD" id="cd02019">
    <property type="entry name" value="NK"/>
    <property type="match status" value="1"/>
</dbReference>
<sequence length="382" mass="43239">MEPPTSKSANQDLDSKLSLVVLMGLPASGKSTLANKLVQFFCNWQIVVISFDEFVPLNIQAQISQQQAELAATQIDDQANRKVSSAKILRKKFVSCVDAVVGLAKNRKYLKAESIEVTNCLQSLETSLSSFGNVDVISDQVLVSKTSEVISKLCSDVNPKLETIVLVDDNNYYQSMRNDFYQVAKVSEVGFCIIHCKASLKICVQRNFERQKACQIPQKAIVEMSMKFEDSNPMQNAFDMYCVEIDSGANIIDEQLKVLEQIFESSFTNRLKQNEDRTEEIERERRICSENEVHQADLMLRKWISKRMNLAAVSGMVKAKTSGNSSCNSRADKKNLSKDLNSRKKIALDKLRSGEFKVTFEVHQDVEFRNEVIQLFENLILE</sequence>
<keyword evidence="2" id="KW-0067">ATP-binding</keyword>
<keyword evidence="1" id="KW-0547">Nucleotide-binding</keyword>
<dbReference type="Pfam" id="PF08433">
    <property type="entry name" value="KTI12"/>
    <property type="match status" value="2"/>
</dbReference>